<dbReference type="InterPro" id="IPR022635">
    <property type="entry name" value="DNA_polIII_beta_C"/>
</dbReference>
<dbReference type="GO" id="GO:0003677">
    <property type="term" value="F:DNA binding"/>
    <property type="evidence" value="ECO:0007669"/>
    <property type="project" value="UniProtKB-UniRule"/>
</dbReference>
<dbReference type="Proteomes" id="UP000229526">
    <property type="component" value="Unassembled WGS sequence"/>
</dbReference>
<dbReference type="NCBIfam" id="TIGR00663">
    <property type="entry name" value="dnan"/>
    <property type="match status" value="1"/>
</dbReference>
<comment type="subunit">
    <text evidence="9">Forms a ring-shaped head-to-tail homodimer around DNA.</text>
</comment>
<evidence type="ECO:0000256" key="4">
    <source>
        <dbReference type="ARBA" id="ARBA00022679"/>
    </source>
</evidence>
<comment type="subcellular location">
    <subcellularLocation>
        <location evidence="1 9">Cytoplasm</location>
    </subcellularLocation>
</comment>
<evidence type="ECO:0000256" key="5">
    <source>
        <dbReference type="ARBA" id="ARBA00022695"/>
    </source>
</evidence>
<dbReference type="GO" id="GO:0005737">
    <property type="term" value="C:cytoplasm"/>
    <property type="evidence" value="ECO:0007669"/>
    <property type="project" value="UniProtKB-SubCell"/>
</dbReference>
<dbReference type="SUPFAM" id="SSF55979">
    <property type="entry name" value="DNA clamp"/>
    <property type="match status" value="3"/>
</dbReference>
<dbReference type="InterPro" id="IPR001001">
    <property type="entry name" value="DNA_polIII_beta"/>
</dbReference>
<dbReference type="InterPro" id="IPR046938">
    <property type="entry name" value="DNA_clamp_sf"/>
</dbReference>
<keyword evidence="5 9" id="KW-0548">Nucleotidyltransferase</keyword>
<feature type="domain" description="DNA polymerase III beta sliding clamp N-terminal" evidence="10">
    <location>
        <begin position="1"/>
        <end position="117"/>
    </location>
</feature>
<evidence type="ECO:0000256" key="6">
    <source>
        <dbReference type="ARBA" id="ARBA00022705"/>
    </source>
</evidence>
<evidence type="ECO:0000313" key="14">
    <source>
        <dbReference type="Proteomes" id="UP000229526"/>
    </source>
</evidence>
<evidence type="ECO:0000256" key="2">
    <source>
        <dbReference type="ARBA" id="ARBA00010752"/>
    </source>
</evidence>
<dbReference type="InterPro" id="IPR022634">
    <property type="entry name" value="DNA_polIII_beta_N"/>
</dbReference>
<accession>A0A2H0UKC4</accession>
<dbReference type="Pfam" id="PF02768">
    <property type="entry name" value="DNA_pol3_beta_3"/>
    <property type="match status" value="1"/>
</dbReference>
<keyword evidence="8" id="KW-0238">DNA-binding</keyword>
<dbReference type="GO" id="GO:0003887">
    <property type="term" value="F:DNA-directed DNA polymerase activity"/>
    <property type="evidence" value="ECO:0007669"/>
    <property type="project" value="UniProtKB-UniRule"/>
</dbReference>
<evidence type="ECO:0000256" key="8">
    <source>
        <dbReference type="ARBA" id="ARBA00023125"/>
    </source>
</evidence>
<evidence type="ECO:0000256" key="1">
    <source>
        <dbReference type="ARBA" id="ARBA00004496"/>
    </source>
</evidence>
<keyword evidence="7 9" id="KW-0239">DNA-directed DNA polymerase</keyword>
<evidence type="ECO:0000256" key="9">
    <source>
        <dbReference type="PIRNR" id="PIRNR000804"/>
    </source>
</evidence>
<dbReference type="Pfam" id="PF00712">
    <property type="entry name" value="DNA_pol3_beta"/>
    <property type="match status" value="1"/>
</dbReference>
<evidence type="ECO:0000259" key="10">
    <source>
        <dbReference type="Pfam" id="PF00712"/>
    </source>
</evidence>
<evidence type="ECO:0000313" key="13">
    <source>
        <dbReference type="EMBL" id="PIR86854.1"/>
    </source>
</evidence>
<evidence type="ECO:0000256" key="7">
    <source>
        <dbReference type="ARBA" id="ARBA00022932"/>
    </source>
</evidence>
<dbReference type="GO" id="GO:0009360">
    <property type="term" value="C:DNA polymerase III complex"/>
    <property type="evidence" value="ECO:0007669"/>
    <property type="project" value="InterPro"/>
</dbReference>
<evidence type="ECO:0000256" key="3">
    <source>
        <dbReference type="ARBA" id="ARBA00022490"/>
    </source>
</evidence>
<dbReference type="GO" id="GO:0008408">
    <property type="term" value="F:3'-5' exonuclease activity"/>
    <property type="evidence" value="ECO:0007669"/>
    <property type="project" value="InterPro"/>
</dbReference>
<gene>
    <name evidence="13" type="primary">dnaN</name>
    <name evidence="13" type="ORF">COU11_03300</name>
</gene>
<dbReference type="SMART" id="SM00480">
    <property type="entry name" value="POL3Bc"/>
    <property type="match status" value="1"/>
</dbReference>
<comment type="function">
    <text evidence="9">Confers DNA tethering and processivity to DNA polymerases and other proteins. Acts as a clamp, forming a ring around DNA (a reaction catalyzed by the clamp-loading complex) which diffuses in an ATP-independent manner freely and bidirectionally along dsDNA. Initially characterized for its ability to contact the catalytic subunit of DNA polymerase III (Pol III), a complex, multichain enzyme responsible for most of the replicative synthesis in bacteria; Pol III exhibits 3'-5' exonuclease proofreading activity. The beta chain is required for initiation of replication as well as for processivity of DNA replication.</text>
</comment>
<evidence type="ECO:0000259" key="11">
    <source>
        <dbReference type="Pfam" id="PF02767"/>
    </source>
</evidence>
<dbReference type="Gene3D" id="3.70.10.10">
    <property type="match status" value="1"/>
</dbReference>
<dbReference type="AlphaFoldDB" id="A0A2H0UKC4"/>
<dbReference type="GO" id="GO:0006271">
    <property type="term" value="P:DNA strand elongation involved in DNA replication"/>
    <property type="evidence" value="ECO:0007669"/>
    <property type="project" value="TreeGrafter"/>
</dbReference>
<comment type="caution">
    <text evidence="13">The sequence shown here is derived from an EMBL/GenBank/DDBJ whole genome shotgun (WGS) entry which is preliminary data.</text>
</comment>
<keyword evidence="6 9" id="KW-0235">DNA replication</keyword>
<reference evidence="14" key="1">
    <citation type="submission" date="2017-09" db="EMBL/GenBank/DDBJ databases">
        <title>Depth-based differentiation of microbial function through sediment-hosted aquifers and enrichment of novel symbionts in the deep terrestrial subsurface.</title>
        <authorList>
            <person name="Probst A.J."/>
            <person name="Ladd B."/>
            <person name="Jarett J.K."/>
            <person name="Geller-Mcgrath D.E."/>
            <person name="Sieber C.M.K."/>
            <person name="Emerson J.B."/>
            <person name="Anantharaman K."/>
            <person name="Thomas B.C."/>
            <person name="Malmstrom R."/>
            <person name="Stieglmeier M."/>
            <person name="Klingl A."/>
            <person name="Woyke T."/>
            <person name="Ryan C.M."/>
            <person name="Banfield J.F."/>
        </authorList>
    </citation>
    <scope>NUCLEOTIDE SEQUENCE [LARGE SCALE GENOMIC DNA]</scope>
</reference>
<feature type="domain" description="DNA polymerase III beta sliding clamp C-terminal" evidence="12">
    <location>
        <begin position="247"/>
        <end position="368"/>
    </location>
</feature>
<dbReference type="PANTHER" id="PTHR30478:SF0">
    <property type="entry name" value="BETA SLIDING CLAMP"/>
    <property type="match status" value="1"/>
</dbReference>
<feature type="domain" description="DNA polymerase III beta sliding clamp central" evidence="11">
    <location>
        <begin position="128"/>
        <end position="244"/>
    </location>
</feature>
<proteinExistence type="inferred from homology"/>
<comment type="similarity">
    <text evidence="2 9">Belongs to the beta sliding clamp family.</text>
</comment>
<dbReference type="InterPro" id="IPR022637">
    <property type="entry name" value="DNA_polIII_beta_cen"/>
</dbReference>
<dbReference type="PANTHER" id="PTHR30478">
    <property type="entry name" value="DNA POLYMERASE III SUBUNIT BETA"/>
    <property type="match status" value="1"/>
</dbReference>
<keyword evidence="4 9" id="KW-0808">Transferase</keyword>
<organism evidence="13 14">
    <name type="scientific">Candidatus Harrisonbacteria bacterium CG10_big_fil_rev_8_21_14_0_10_49_15</name>
    <dbReference type="NCBI Taxonomy" id="1974587"/>
    <lineage>
        <taxon>Bacteria</taxon>
        <taxon>Candidatus Harrisoniibacteriota</taxon>
    </lineage>
</organism>
<keyword evidence="3 9" id="KW-0963">Cytoplasm</keyword>
<dbReference type="EMBL" id="PFBD01000023">
    <property type="protein sequence ID" value="PIR86854.1"/>
    <property type="molecule type" value="Genomic_DNA"/>
</dbReference>
<name>A0A2H0UKC4_9BACT</name>
<dbReference type="Pfam" id="PF02767">
    <property type="entry name" value="DNA_pol3_beta_2"/>
    <property type="match status" value="1"/>
</dbReference>
<dbReference type="PIRSF" id="PIRSF000804">
    <property type="entry name" value="DNA_pol_III_b"/>
    <property type="match status" value="1"/>
</dbReference>
<evidence type="ECO:0000259" key="12">
    <source>
        <dbReference type="Pfam" id="PF02768"/>
    </source>
</evidence>
<protein>
    <recommendedName>
        <fullName evidence="9">Beta sliding clamp</fullName>
    </recommendedName>
</protein>
<dbReference type="CDD" id="cd00140">
    <property type="entry name" value="beta_clamp"/>
    <property type="match status" value="1"/>
</dbReference>
<sequence>MKLIILRTNLKEGLSALERAATDNSQLPILKNVLLRADKQLVLAATNLEIGVTYTAAGKIVEPGSITVPLAALHSIITNSASERINLETHENTLEVQTDNYDAKIQGISSEDFPIIPKIEDNTHQLEIEAAALQEALTQVVGATQVSDLKPELHSVLIKYESGALKFAATDGFRLAEKTLLDNSFTTNFTNGFSVIVPLKTVSEVLRIFPTDSTVRVQIDPHQIVFTTDSIELVSRLIDAEYPDYTQIIPKAVTSEVVVSRSEFLAGLKLVSGFSGKGSDIRLKIREGGGELEIYAADQYVGENNYLVPIKKYQAGEVLELSFNWRYLIDGIRPLVGEQISLGFSSEAKPAIIKPVGDDSVFYIVMPINPN</sequence>
<dbReference type="Gene3D" id="3.10.150.10">
    <property type="entry name" value="DNA Polymerase III, subunit A, domain 2"/>
    <property type="match status" value="1"/>
</dbReference>